<dbReference type="Pfam" id="PF00115">
    <property type="entry name" value="COX1"/>
    <property type="match status" value="1"/>
</dbReference>
<feature type="domain" description="Nitric oxide reductase subunit B cytochrome c-like" evidence="2">
    <location>
        <begin position="44"/>
        <end position="208"/>
    </location>
</feature>
<feature type="transmembrane region" description="Helical" evidence="1">
    <location>
        <begin position="486"/>
        <end position="505"/>
    </location>
</feature>
<dbReference type="Pfam" id="PF22085">
    <property type="entry name" value="NorB_cytochrome_c-like"/>
    <property type="match status" value="1"/>
</dbReference>
<feature type="transmembrane region" description="Helical" evidence="1">
    <location>
        <begin position="728"/>
        <end position="747"/>
    </location>
</feature>
<name>B9M7T7_GEODF</name>
<dbReference type="eggNOG" id="COG3256">
    <property type="taxonomic scope" value="Bacteria"/>
</dbReference>
<evidence type="ECO:0000256" key="1">
    <source>
        <dbReference type="SAM" id="Phobius"/>
    </source>
</evidence>
<dbReference type="GO" id="GO:0016020">
    <property type="term" value="C:membrane"/>
    <property type="evidence" value="ECO:0007669"/>
    <property type="project" value="InterPro"/>
</dbReference>
<keyword evidence="1" id="KW-1133">Transmembrane helix</keyword>
<organism evidence="3 4">
    <name type="scientific">Geotalea daltonii (strain DSM 22248 / JCM 15807 / FRC-32)</name>
    <name type="common">Geobacter daltonii</name>
    <dbReference type="NCBI Taxonomy" id="316067"/>
    <lineage>
        <taxon>Bacteria</taxon>
        <taxon>Pseudomonadati</taxon>
        <taxon>Thermodesulfobacteriota</taxon>
        <taxon>Desulfuromonadia</taxon>
        <taxon>Geobacterales</taxon>
        <taxon>Geobacteraceae</taxon>
        <taxon>Geotalea</taxon>
    </lineage>
</organism>
<evidence type="ECO:0000313" key="4">
    <source>
        <dbReference type="Proteomes" id="UP000007721"/>
    </source>
</evidence>
<dbReference type="GO" id="GO:0020037">
    <property type="term" value="F:heme binding"/>
    <property type="evidence" value="ECO:0007669"/>
    <property type="project" value="InterPro"/>
</dbReference>
<accession>B9M7T7</accession>
<dbReference type="EMBL" id="CP001390">
    <property type="protein sequence ID" value="ACM18395.1"/>
    <property type="molecule type" value="Genomic_DNA"/>
</dbReference>
<evidence type="ECO:0000259" key="2">
    <source>
        <dbReference type="Pfam" id="PF22085"/>
    </source>
</evidence>
<dbReference type="Proteomes" id="UP000007721">
    <property type="component" value="Chromosome"/>
</dbReference>
<feature type="transmembrane region" description="Helical" evidence="1">
    <location>
        <begin position="360"/>
        <end position="383"/>
    </location>
</feature>
<dbReference type="RefSeq" id="WP_012645124.1">
    <property type="nucleotide sequence ID" value="NC_011979.1"/>
</dbReference>
<protein>
    <submittedName>
        <fullName evidence="3">Nitric oxide reductase, cytochrome b</fullName>
    </submittedName>
</protein>
<dbReference type="Gene3D" id="1.20.210.10">
    <property type="entry name" value="Cytochrome c oxidase-like, subunit I domain"/>
    <property type="match status" value="1"/>
</dbReference>
<proteinExistence type="predicted"/>
<dbReference type="STRING" id="316067.Geob_0018"/>
<dbReference type="InterPro" id="IPR000883">
    <property type="entry name" value="Cyt_C_Oxase_1"/>
</dbReference>
<dbReference type="AlphaFoldDB" id="B9M7T7"/>
<dbReference type="InterPro" id="IPR036927">
    <property type="entry name" value="Cyt_c_oxase-like_su1_sf"/>
</dbReference>
<dbReference type="KEGG" id="geo:Geob_0018"/>
<feature type="transmembrane region" description="Helical" evidence="1">
    <location>
        <begin position="409"/>
        <end position="429"/>
    </location>
</feature>
<dbReference type="SUPFAM" id="SSF81442">
    <property type="entry name" value="Cytochrome c oxidase subunit I-like"/>
    <property type="match status" value="1"/>
</dbReference>
<keyword evidence="1" id="KW-0472">Membrane</keyword>
<dbReference type="HOGENOM" id="CLU_021582_0_0_7"/>
<keyword evidence="1" id="KW-0812">Transmembrane</keyword>
<feature type="transmembrane region" description="Helical" evidence="1">
    <location>
        <begin position="220"/>
        <end position="242"/>
    </location>
</feature>
<dbReference type="GO" id="GO:0004129">
    <property type="term" value="F:cytochrome-c oxidase activity"/>
    <property type="evidence" value="ECO:0007669"/>
    <property type="project" value="InterPro"/>
</dbReference>
<keyword evidence="4" id="KW-1185">Reference proteome</keyword>
<dbReference type="PANTHER" id="PTHR10422">
    <property type="entry name" value="CYTOCHROME C OXIDASE SUBUNIT 1"/>
    <property type="match status" value="1"/>
</dbReference>
<feature type="transmembrane region" description="Helical" evidence="1">
    <location>
        <begin position="540"/>
        <end position="560"/>
    </location>
</feature>
<sequence length="774" mass="87449">MKISDRKMLLSPLWLQTAIVTFLLGFAVLGYLALRVSTDHPPIPRQVLSADGSTLFTGEDIISGQQIFQKYGLMQYGTIYGHGAYLGPDFTAQYLHHQGMEMLSFYRGQGLSDAEARERIRRELKANLYDLNTGTLKYTKGQDQAFGTMVDFYRDWFGTSGNSKGLRRPAITNEGEIKRLTAFFSWAAWTSAAVRPDASYSYTNNWPADPLAGNEPTAQALLWSVLSLAALLGGTGVVLFLFGRYKWLGWHGEEERLSERRFIMPDEVRLTPAQRATAWYFLVVAGLFLCQGLLGGVNAHYHVESEGFFGLKLDQWLPYNLSRMWHVQLALFFVASSFLAMGIFLAPMIARREPRHQDKLALLLFGALVVVVVGSLAGEAASIKDYIGLNGPWFWIGSQGWEYLDLGRLWQMLLTMGMFLWLVILVRGLKDTLQEEHPGNMPWLFLYSALSIPLFYAVGMAFSKSSNFAVIDFWRFWVVHLWVEDFLELFTTIMVAYIFVLLGVVRARVANIIIYMDIILYSIGGVIGTMHHLYFSGAPAIHMALGAFFSAMEVIPLVLLTYEAWRFMQLGAAGGEKSMFATPSSQFPHKWAVMFLIAVGFWNFLGAGVFGFLINLPIVSYYEIGTQWTANHGHGALMGVYGMLAMGFFMFVARYFIPRDRASELAMRSSFWSMNIGLAWMLFINLFPVGVLQLNDALTYSYWHARAPEFFQQPLVRVFEWLRFPGDAIFIVGGIFPVVYLAVRMFINRNRPGGHGWQEEGEFTRLAGGENLKA</sequence>
<feature type="transmembrane region" description="Helical" evidence="1">
    <location>
        <begin position="12"/>
        <end position="34"/>
    </location>
</feature>
<feature type="transmembrane region" description="Helical" evidence="1">
    <location>
        <begin position="323"/>
        <end position="348"/>
    </location>
</feature>
<dbReference type="PANTHER" id="PTHR10422:SF38">
    <property type="entry name" value="CYTOCHROME B SUBUNIT OF NITRIC OXIDE REDUCTASE"/>
    <property type="match status" value="1"/>
</dbReference>
<dbReference type="OrthoDB" id="9767153at2"/>
<gene>
    <name evidence="3" type="primary">norZ</name>
    <name evidence="3" type="ordered locus">Geob_0018</name>
</gene>
<reference evidence="3 4" key="1">
    <citation type="submission" date="2009-01" db="EMBL/GenBank/DDBJ databases">
        <title>Complete sequence of Geobacter sp. FRC-32.</title>
        <authorList>
            <consortium name="US DOE Joint Genome Institute"/>
            <person name="Lucas S."/>
            <person name="Copeland A."/>
            <person name="Lapidus A."/>
            <person name="Glavina del Rio T."/>
            <person name="Dalin E."/>
            <person name="Tice H."/>
            <person name="Bruce D."/>
            <person name="Goodwin L."/>
            <person name="Pitluck S."/>
            <person name="Saunders E."/>
            <person name="Brettin T."/>
            <person name="Detter J.C."/>
            <person name="Han C."/>
            <person name="Larimer F."/>
            <person name="Land M."/>
            <person name="Hauser L."/>
            <person name="Kyrpides N."/>
            <person name="Ovchinnikova G."/>
            <person name="Kostka J."/>
            <person name="Richardson P."/>
        </authorList>
    </citation>
    <scope>NUCLEOTIDE SEQUENCE [LARGE SCALE GENOMIC DNA]</scope>
    <source>
        <strain evidence="4">DSM 22248 / JCM 15807 / FRC-32</strain>
    </source>
</reference>
<dbReference type="GO" id="GO:0009060">
    <property type="term" value="P:aerobic respiration"/>
    <property type="evidence" value="ECO:0007669"/>
    <property type="project" value="InterPro"/>
</dbReference>
<feature type="transmembrane region" description="Helical" evidence="1">
    <location>
        <begin position="512"/>
        <end position="534"/>
    </location>
</feature>
<feature type="transmembrane region" description="Helical" evidence="1">
    <location>
        <begin position="441"/>
        <end position="462"/>
    </location>
</feature>
<feature type="transmembrane region" description="Helical" evidence="1">
    <location>
        <begin position="636"/>
        <end position="657"/>
    </location>
</feature>
<feature type="transmembrane region" description="Helical" evidence="1">
    <location>
        <begin position="591"/>
        <end position="616"/>
    </location>
</feature>
<dbReference type="InterPro" id="IPR054309">
    <property type="entry name" value="NorB_cytochrome_c-like"/>
</dbReference>
<feature type="transmembrane region" description="Helical" evidence="1">
    <location>
        <begin position="279"/>
        <end position="303"/>
    </location>
</feature>
<evidence type="ECO:0000313" key="3">
    <source>
        <dbReference type="EMBL" id="ACM18395.1"/>
    </source>
</evidence>
<feature type="transmembrane region" description="Helical" evidence="1">
    <location>
        <begin position="669"/>
        <end position="692"/>
    </location>
</feature>